<keyword evidence="10 11" id="KW-0472">Membrane</keyword>
<evidence type="ECO:0000313" key="15">
    <source>
        <dbReference type="Proteomes" id="UP000437931"/>
    </source>
</evidence>
<comment type="similarity">
    <text evidence="2 11">Belongs to the ABC-2 integral membrane protein family.</text>
</comment>
<dbReference type="EMBL" id="WJPN01000014">
    <property type="protein sequence ID" value="MRH01694.1"/>
    <property type="molecule type" value="Genomic_DNA"/>
</dbReference>
<dbReference type="InterPro" id="IPR013525">
    <property type="entry name" value="ABC2_TM"/>
</dbReference>
<feature type="transmembrane region" description="Helical" evidence="11">
    <location>
        <begin position="228"/>
        <end position="249"/>
    </location>
</feature>
<feature type="transmembrane region" description="Helical" evidence="11">
    <location>
        <begin position="139"/>
        <end position="160"/>
    </location>
</feature>
<feature type="transmembrane region" description="Helical" evidence="11">
    <location>
        <begin position="30"/>
        <end position="52"/>
    </location>
</feature>
<evidence type="ECO:0000256" key="8">
    <source>
        <dbReference type="ARBA" id="ARBA00022989"/>
    </source>
</evidence>
<sequence length="260" mass="28277">MQKHANLFFLFRQLLARELAARYRTTVLGVLWLILQPLLMLCVYTFVFSGVFKARWAGAESTGDFALMLFAGLVPFTLLSEVLITAPGIIAGQPNFVKKIVFPLPMLSIVKVAAALTTAGIGLAILLIAQVWQSGLPSAWALTAPLILLEMTPMLLGVAWSLSALGVYLRDIGQFVGIISSVLLFLSPIFFPAKAMPAAAKALVFFNPLVTPIEQLRAVTVQNSPPDLLTLLPHFALSIAFSMVAYALFRRLSRGFSDVL</sequence>
<dbReference type="InterPro" id="IPR000412">
    <property type="entry name" value="ABC_2_transport"/>
</dbReference>
<evidence type="ECO:0000256" key="9">
    <source>
        <dbReference type="ARBA" id="ARBA00023047"/>
    </source>
</evidence>
<dbReference type="EMBL" id="WJPM01000014">
    <property type="protein sequence ID" value="MRH76026.1"/>
    <property type="molecule type" value="Genomic_DNA"/>
</dbReference>
<evidence type="ECO:0000256" key="2">
    <source>
        <dbReference type="ARBA" id="ARBA00007783"/>
    </source>
</evidence>
<dbReference type="GO" id="GO:0015920">
    <property type="term" value="P:lipopolysaccharide transport"/>
    <property type="evidence" value="ECO:0007669"/>
    <property type="project" value="TreeGrafter"/>
</dbReference>
<keyword evidence="5" id="KW-0762">Sugar transport</keyword>
<feature type="transmembrane region" description="Helical" evidence="11">
    <location>
        <begin position="64"/>
        <end position="89"/>
    </location>
</feature>
<dbReference type="PRINTS" id="PR00164">
    <property type="entry name" value="ABC2TRNSPORT"/>
</dbReference>
<evidence type="ECO:0000256" key="6">
    <source>
        <dbReference type="ARBA" id="ARBA00022692"/>
    </source>
</evidence>
<dbReference type="RefSeq" id="WP_153752161.1">
    <property type="nucleotide sequence ID" value="NZ_WJPM01000014.1"/>
</dbReference>
<evidence type="ECO:0000259" key="12">
    <source>
        <dbReference type="PROSITE" id="PS51012"/>
    </source>
</evidence>
<keyword evidence="15" id="KW-1185">Reference proteome</keyword>
<protein>
    <recommendedName>
        <fullName evidence="11">Transport permease protein</fullName>
    </recommendedName>
</protein>
<organism evidence="13 16">
    <name type="scientific">Xanthomonas sontii</name>
    <dbReference type="NCBI Taxonomy" id="2650745"/>
    <lineage>
        <taxon>Bacteria</taxon>
        <taxon>Pseudomonadati</taxon>
        <taxon>Pseudomonadota</taxon>
        <taxon>Gammaproteobacteria</taxon>
        <taxon>Lysobacterales</taxon>
        <taxon>Lysobacteraceae</taxon>
        <taxon>Xanthomonas</taxon>
    </lineage>
</organism>
<dbReference type="PROSITE" id="PS51012">
    <property type="entry name" value="ABC_TM2"/>
    <property type="match status" value="1"/>
</dbReference>
<dbReference type="Proteomes" id="UP000439314">
    <property type="component" value="Unassembled WGS sequence"/>
</dbReference>
<gene>
    <name evidence="13" type="ORF">GIY21_15465</name>
    <name evidence="14" type="ORF">GIY22_15480</name>
</gene>
<evidence type="ECO:0000256" key="1">
    <source>
        <dbReference type="ARBA" id="ARBA00004651"/>
    </source>
</evidence>
<comment type="caution">
    <text evidence="13">The sequence shown here is derived from an EMBL/GenBank/DDBJ whole genome shotgun (WGS) entry which is preliminary data.</text>
</comment>
<keyword evidence="4 11" id="KW-1003">Cell membrane</keyword>
<keyword evidence="7" id="KW-0972">Capsule biogenesis/degradation</keyword>
<dbReference type="PIRSF" id="PIRSF006648">
    <property type="entry name" value="DrrB"/>
    <property type="match status" value="1"/>
</dbReference>
<dbReference type="Proteomes" id="UP000437931">
    <property type="component" value="Unassembled WGS sequence"/>
</dbReference>
<proteinExistence type="inferred from homology"/>
<keyword evidence="3 11" id="KW-0813">Transport</keyword>
<evidence type="ECO:0000256" key="11">
    <source>
        <dbReference type="RuleBase" id="RU361157"/>
    </source>
</evidence>
<dbReference type="PANTHER" id="PTHR30413:SF10">
    <property type="entry name" value="CAPSULE POLYSACCHARIDE EXPORT INNER-MEMBRANE PROTEIN CTRC"/>
    <property type="match status" value="1"/>
</dbReference>
<dbReference type="GO" id="GO:0015774">
    <property type="term" value="P:polysaccharide transport"/>
    <property type="evidence" value="ECO:0007669"/>
    <property type="project" value="UniProtKB-KW"/>
</dbReference>
<dbReference type="InterPro" id="IPR047817">
    <property type="entry name" value="ABC2_TM_bact-type"/>
</dbReference>
<comment type="subcellular location">
    <subcellularLocation>
        <location evidence="11">Cell inner membrane</location>
        <topology evidence="11">Multi-pass membrane protein</topology>
    </subcellularLocation>
    <subcellularLocation>
        <location evidence="1">Cell membrane</location>
        <topology evidence="1">Multi-pass membrane protein</topology>
    </subcellularLocation>
</comment>
<name>A0A6N7QBJ8_9XANT</name>
<evidence type="ECO:0000256" key="3">
    <source>
        <dbReference type="ARBA" id="ARBA00022448"/>
    </source>
</evidence>
<evidence type="ECO:0000313" key="16">
    <source>
        <dbReference type="Proteomes" id="UP000439314"/>
    </source>
</evidence>
<dbReference type="GO" id="GO:0140359">
    <property type="term" value="F:ABC-type transporter activity"/>
    <property type="evidence" value="ECO:0007669"/>
    <property type="project" value="InterPro"/>
</dbReference>
<reference evidence="15 16" key="1">
    <citation type="submission" date="2019-11" db="EMBL/GenBank/DDBJ databases">
        <title>First report of rice panicle blight caused by Xanthomonas sp. in Iran.</title>
        <authorList>
            <person name="Mirghasempour S.A."/>
            <person name="Huang S."/>
            <person name="Brady C.L."/>
            <person name="Studholme D.J."/>
        </authorList>
    </citation>
    <scope>NUCLEOTIDE SEQUENCE [LARGE SCALE GENOMIC DNA]</scope>
    <source>
        <strain evidence="13 16">ASD011</strain>
        <strain evidence="15">SAM114</strain>
    </source>
</reference>
<dbReference type="GO" id="GO:0043190">
    <property type="term" value="C:ATP-binding cassette (ABC) transporter complex"/>
    <property type="evidence" value="ECO:0007669"/>
    <property type="project" value="InterPro"/>
</dbReference>
<accession>A0A6N7QBJ8</accession>
<evidence type="ECO:0000313" key="13">
    <source>
        <dbReference type="EMBL" id="MRH01694.1"/>
    </source>
</evidence>
<evidence type="ECO:0000313" key="14">
    <source>
        <dbReference type="EMBL" id="MRH76026.1"/>
    </source>
</evidence>
<keyword evidence="9" id="KW-0625">Polysaccharide transport</keyword>
<feature type="transmembrane region" description="Helical" evidence="11">
    <location>
        <begin position="109"/>
        <end position="132"/>
    </location>
</feature>
<evidence type="ECO:0000256" key="4">
    <source>
        <dbReference type="ARBA" id="ARBA00022475"/>
    </source>
</evidence>
<feature type="domain" description="ABC transmembrane type-2" evidence="12">
    <location>
        <begin position="28"/>
        <end position="252"/>
    </location>
</feature>
<evidence type="ECO:0000256" key="10">
    <source>
        <dbReference type="ARBA" id="ARBA00023136"/>
    </source>
</evidence>
<feature type="transmembrane region" description="Helical" evidence="11">
    <location>
        <begin position="172"/>
        <end position="191"/>
    </location>
</feature>
<keyword evidence="6 11" id="KW-0812">Transmembrane</keyword>
<dbReference type="PANTHER" id="PTHR30413">
    <property type="entry name" value="INNER MEMBRANE TRANSPORT PERMEASE"/>
    <property type="match status" value="1"/>
</dbReference>
<dbReference type="Pfam" id="PF01061">
    <property type="entry name" value="ABC2_membrane"/>
    <property type="match status" value="1"/>
</dbReference>
<evidence type="ECO:0000256" key="5">
    <source>
        <dbReference type="ARBA" id="ARBA00022597"/>
    </source>
</evidence>
<evidence type="ECO:0000256" key="7">
    <source>
        <dbReference type="ARBA" id="ARBA00022903"/>
    </source>
</evidence>
<keyword evidence="8 11" id="KW-1133">Transmembrane helix</keyword>
<reference evidence="14" key="2">
    <citation type="journal article" date="2020" name="Plant Dis.">
        <title>A Grain Rot of Rice in Iran Caused by a Xanthomonas Strain Closely Related to X. sacchari.</title>
        <authorList>
            <person name="Mirghasempour S.A."/>
            <person name="Huang S."/>
            <person name="Studholme D.J."/>
            <person name="Brady C.L."/>
        </authorList>
    </citation>
    <scope>NUCLEOTIDE SEQUENCE</scope>
    <source>
        <strain evidence="14">SAM114</strain>
    </source>
</reference>
<dbReference type="AlphaFoldDB" id="A0A6N7QBJ8"/>